<dbReference type="PANTHER" id="PTHR24198:SF165">
    <property type="entry name" value="ANKYRIN REPEAT-CONTAINING PROTEIN-RELATED"/>
    <property type="match status" value="1"/>
</dbReference>
<feature type="repeat" description="ANK" evidence="3">
    <location>
        <begin position="1583"/>
        <end position="1606"/>
    </location>
</feature>
<dbReference type="Gene3D" id="1.25.40.20">
    <property type="entry name" value="Ankyrin repeat-containing domain"/>
    <property type="match status" value="8"/>
</dbReference>
<dbReference type="Pfam" id="PF13637">
    <property type="entry name" value="Ank_4"/>
    <property type="match status" value="2"/>
</dbReference>
<evidence type="ECO:0000256" key="4">
    <source>
        <dbReference type="SAM" id="MobiDB-lite"/>
    </source>
</evidence>
<feature type="repeat" description="ANK" evidence="3">
    <location>
        <begin position="1889"/>
        <end position="1921"/>
    </location>
</feature>
<feature type="repeat" description="ANK" evidence="3">
    <location>
        <begin position="1958"/>
        <end position="1990"/>
    </location>
</feature>
<feature type="repeat" description="ANK" evidence="3">
    <location>
        <begin position="2094"/>
        <end position="2126"/>
    </location>
</feature>
<dbReference type="Proteomes" id="UP001652700">
    <property type="component" value="Unplaced"/>
</dbReference>
<proteinExistence type="predicted"/>
<feature type="repeat" description="ANK" evidence="3">
    <location>
        <begin position="1686"/>
        <end position="1718"/>
    </location>
</feature>
<dbReference type="SUPFAM" id="SSF48403">
    <property type="entry name" value="Ankyrin repeat"/>
    <property type="match status" value="4"/>
</dbReference>
<dbReference type="RefSeq" id="XP_050508859.1">
    <property type="nucleotide sequence ID" value="XM_050652902.1"/>
</dbReference>
<feature type="repeat" description="ANK" evidence="3">
    <location>
        <begin position="1617"/>
        <end position="1649"/>
    </location>
</feature>
<feature type="repeat" description="ANK" evidence="3">
    <location>
        <begin position="2161"/>
        <end position="2193"/>
    </location>
</feature>
<protein>
    <submittedName>
        <fullName evidence="5">Uncharacterized protein</fullName>
    </submittedName>
</protein>
<dbReference type="Gene3D" id="3.40.50.300">
    <property type="entry name" value="P-loop containing nucleotide triphosphate hydrolases"/>
    <property type="match status" value="1"/>
</dbReference>
<evidence type="ECO:0000256" key="2">
    <source>
        <dbReference type="ARBA" id="ARBA00023043"/>
    </source>
</evidence>
<feature type="repeat" description="ANK" evidence="3">
    <location>
        <begin position="1278"/>
        <end position="1310"/>
    </location>
</feature>
<dbReference type="InterPro" id="IPR027417">
    <property type="entry name" value="P-loop_NTPase"/>
</dbReference>
<dbReference type="PANTHER" id="PTHR24198">
    <property type="entry name" value="ANKYRIN REPEAT AND PROTEIN KINASE DOMAIN-CONTAINING PROTEIN"/>
    <property type="match status" value="1"/>
</dbReference>
<feature type="repeat" description="ANK" evidence="3">
    <location>
        <begin position="1414"/>
        <end position="1446"/>
    </location>
</feature>
<feature type="repeat" description="ANK" evidence="3">
    <location>
        <begin position="2025"/>
        <end position="2057"/>
    </location>
</feature>
<feature type="repeat" description="ANK" evidence="3">
    <location>
        <begin position="1142"/>
        <end position="1174"/>
    </location>
</feature>
<dbReference type="EnsemblMetazoa" id="XM_050652902.1">
    <property type="protein sequence ID" value="XP_050508859.1"/>
    <property type="gene ID" value="LOC114338411"/>
</dbReference>
<feature type="repeat" description="ANK" evidence="3">
    <location>
        <begin position="1855"/>
        <end position="1878"/>
    </location>
</feature>
<feature type="repeat" description="ANK" evidence="3">
    <location>
        <begin position="1209"/>
        <end position="1241"/>
    </location>
</feature>
<feature type="repeat" description="ANK" evidence="3">
    <location>
        <begin position="1075"/>
        <end position="1107"/>
    </location>
</feature>
<name>A0ABM5KF88_DIAVI</name>
<dbReference type="PROSITE" id="PS50297">
    <property type="entry name" value="ANK_REP_REGION"/>
    <property type="match status" value="19"/>
</dbReference>
<reference evidence="5" key="1">
    <citation type="submission" date="2025-05" db="UniProtKB">
        <authorList>
            <consortium name="EnsemblMetazoa"/>
        </authorList>
    </citation>
    <scope>IDENTIFICATION</scope>
</reference>
<dbReference type="Pfam" id="PF00023">
    <property type="entry name" value="Ank"/>
    <property type="match status" value="2"/>
</dbReference>
<feature type="repeat" description="ANK" evidence="3">
    <location>
        <begin position="1311"/>
        <end position="1334"/>
    </location>
</feature>
<sequence>MDSGKAQNLSDGERYVIALHTLFSLSAIKSYTNWEILNEVKSAGKFDDLVLKSHEKCILLQAKVHSGTTCTKHFTAIKGDFSIAKYFLSYLTAKKYFEITSNSLILCTAAKLNVADIMDEFGPETKNYADENLQKIFGTETKKYKIKNEEKIVDKLLSTIKQFQDSISNKETDKEKKVWKNLDINREDIKSFICFFVVVKENLANIESLITRKLRELNNDLKFKPSDYEYVKYHVEKWSHLPIKKSVPMTKDYLLFIINGENNRLFLHKFVNSKLKFKEENLYEFDSNIICVQPHDNIAMHLLKIFRSIENANGSYLPIEENTLCLMQKIENKFHKMKYTMEYKVICDMIDTFRCDKIKYLVVSFLSLDEDKSLELYEKICTITKEDPTKKVFIIIKEHQLQNSEISVKVINNKIYFNSLENETKEHIFDKEILFQEEIVTLRKLITKKKSVDSEPEFRVQINEIEIDEGLKEIIFSEDNYSIGSNIQAQSKPDEFYITRKLMLNANSENLQKSINNVERTIPILTDSDSESDSDSDSESDFDSDSDSDSYEHIRRDVFREKKFFEKIHKKIVVVIGPPGAGKTTALKQIVSFKKAKDKEDSKLTWVINVDLKKYKQCFQKDSEKTLCNLLYHNENITHYFEEKLMESMDKMLIIDGLDENCPEDIKEIQNILADHNAFQALNISMVIMGAREYDFILKEIRDLHSCEIVRLLPFSRRDGASFLKEYLKPAVNIENDLFKKVKNFAIKFSQSISSTPLSLKMISKIIKNSIRKNDCMESLSKVFNNFSNRYYFYNCYIEAIRDEFAQGDNIYRQAFDRYIDSLRILAANRTFYSRWIVLSFVNVDASLEISKDVLNVGLLKESYGYKMYQFVHKTFEEYFAAEFVWDYLYKNRHSHDLLLEVLDKVFIPAYYKGVLDFFEQILKVNQNEKISEISMEYNLALTKVHWKEDIVRVDNWNYFFIVKLVFDKYTHFYDILKSYDWLVLTKSLYNDRYRQSYAKFFVETGAKVNKVSEIGFIILKMLLLQDRLSVVTYVHRTEWSTFECDNIPEDEYSVDFLKFLTREYNIDLNFCNENGNTIGHYAARYNSLNAIKYLKEQGANLNISNNKKQTLVHVAAQVCAFNVLRYLVEDCKMDVNVSDVDGNLPVHRVVEFGRVDILMYLKEKGANLSISNNKKQTLVHKAAQSGNLEVLQYLVEDCKMDVNVSDDDGNLPAHLAASNNKVWILRYLKSIGSDLNPRNCKGKTSVHFAAAGDAVDVLNFLKDEGNISLNLDLRDKDGDSPSHCAAAKNSLTALKYLKKQGANLSISNKNKYTPVHIAAQYGALDVLRYLVENCKMDINVSTDIGEIPAHLAALSNKVEILRYLKSVGGDLNQCNNQGQTLVHLAAEGDAVNVLNFLKNECNFSLNLDLRDNDGFTPSHCAASNNALKAIRYLKEQGANLSISNKNKRTPVHEAAQRGALEVLQYIVEDCKMDINVSTYLGNLPAHLAALCNKVEILRYLKSVGSDLNQCNNQGRSLVHLAAAGDAVDVLDFLKNECNFSLNLDLRDNDGYSPSHYAAANNSLTALKYLKEQGANLSISNKNKYTPVHIAAQYGALDVLRYLVENCKMDINVSTGNGEIPAHLAALYNKVEILRYLISVGSNLNQCNNKRQTLVHLAAAGDAINVLNFLKNECNFSLNLDLRDNDGFTPSHCAASNNALKAIRFLKEQGANLSISNKNKRTPVHEAAQGGALEVLQYLVEDCKMDINVSTYLGDLPAHLAALCNKVEILRYLKSVGSDLNQCNNQGRSLVHMAAAGDAVDVLDFLKNESNFSLNLDLRDKDGDSPSHCAAAKNSLTALKYLKKQGANLSISNKNKYTPVHIAAQYGALDVLRYLVENCKMDINVSTGNGEIPAHLAALYNKVEILRYLISVGSNLNQCNNKRQTLVHLAAAGDAINVLNFLKNECNFSLNLDLRDNDGFTPSHCAASNNALKAIRFLKEHGANLSISNKNKRTPVHEAAQRGALEVLQYLVEDCKMDINVSTYLGDLPAHLAARCNKVETLRYLKSVGSDLNQCNNQGRSLVHMAAAGDAVDVLDFLKNESNFSLNLDLSDNDGFTPSHMAAANNSLKAIKYLKKQGANLSISNKDKYTLVHAAAEYGALDVLVYLVEECKMDVKVSDNNGNLPAHLAALSNKVEILRYLKSVGSDLNQRNHQGATLVDMAAEAGAVNVLNFLKNECNY</sequence>
<feature type="compositionally biased region" description="Acidic residues" evidence="4">
    <location>
        <begin position="528"/>
        <end position="549"/>
    </location>
</feature>
<dbReference type="SUPFAM" id="SSF52540">
    <property type="entry name" value="P-loop containing nucleoside triphosphate hydrolases"/>
    <property type="match status" value="1"/>
</dbReference>
<dbReference type="Pfam" id="PF12796">
    <property type="entry name" value="Ank_2"/>
    <property type="match status" value="9"/>
</dbReference>
<evidence type="ECO:0000313" key="5">
    <source>
        <dbReference type="EnsemblMetazoa" id="XP_050508859.1"/>
    </source>
</evidence>
<feature type="region of interest" description="Disordered" evidence="4">
    <location>
        <begin position="525"/>
        <end position="549"/>
    </location>
</feature>
<keyword evidence="6" id="KW-1185">Reference proteome</keyword>
<feature type="repeat" description="ANK" evidence="3">
    <location>
        <begin position="1822"/>
        <end position="1854"/>
    </location>
</feature>
<organism evidence="5 6">
    <name type="scientific">Diabrotica virgifera virgifera</name>
    <name type="common">western corn rootworm</name>
    <dbReference type="NCBI Taxonomy" id="50390"/>
    <lineage>
        <taxon>Eukaryota</taxon>
        <taxon>Metazoa</taxon>
        <taxon>Ecdysozoa</taxon>
        <taxon>Arthropoda</taxon>
        <taxon>Hexapoda</taxon>
        <taxon>Insecta</taxon>
        <taxon>Pterygota</taxon>
        <taxon>Neoptera</taxon>
        <taxon>Endopterygota</taxon>
        <taxon>Coleoptera</taxon>
        <taxon>Polyphaga</taxon>
        <taxon>Cucujiformia</taxon>
        <taxon>Chrysomeloidea</taxon>
        <taxon>Chrysomelidae</taxon>
        <taxon>Galerucinae</taxon>
        <taxon>Diabroticina</taxon>
        <taxon>Diabroticites</taxon>
        <taxon>Diabrotica</taxon>
    </lineage>
</organism>
<dbReference type="InterPro" id="IPR002110">
    <property type="entry name" value="Ankyrin_rpt"/>
</dbReference>
<feature type="repeat" description="ANK" evidence="3">
    <location>
        <begin position="1481"/>
        <end position="1513"/>
    </location>
</feature>
<feature type="repeat" description="ANK" evidence="3">
    <location>
        <begin position="1753"/>
        <end position="1785"/>
    </location>
</feature>
<feature type="repeat" description="ANK" evidence="3">
    <location>
        <begin position="1550"/>
        <end position="1582"/>
    </location>
</feature>
<accession>A0ABM5KF88</accession>
<keyword evidence="2 3" id="KW-0040">ANK repeat</keyword>
<dbReference type="InterPro" id="IPR036770">
    <property type="entry name" value="Ankyrin_rpt-contain_sf"/>
</dbReference>
<dbReference type="GeneID" id="114338411"/>
<evidence type="ECO:0000256" key="1">
    <source>
        <dbReference type="ARBA" id="ARBA00022737"/>
    </source>
</evidence>
<feature type="repeat" description="ANK" evidence="3">
    <location>
        <begin position="1991"/>
        <end position="2013"/>
    </location>
</feature>
<dbReference type="SMART" id="SM00248">
    <property type="entry name" value="ANK"/>
    <property type="match status" value="33"/>
</dbReference>
<dbReference type="PROSITE" id="PS50088">
    <property type="entry name" value="ANK_REPEAT"/>
    <property type="match status" value="21"/>
</dbReference>
<evidence type="ECO:0000313" key="6">
    <source>
        <dbReference type="Proteomes" id="UP001652700"/>
    </source>
</evidence>
<evidence type="ECO:0000256" key="3">
    <source>
        <dbReference type="PROSITE-ProRule" id="PRU00023"/>
    </source>
</evidence>
<feature type="repeat" description="ANK" evidence="3">
    <location>
        <begin position="1345"/>
        <end position="1377"/>
    </location>
</feature>
<keyword evidence="1" id="KW-0677">Repeat</keyword>